<accession>A0A2G9T7B0</accession>
<organism evidence="1 2">
    <name type="scientific">Teladorsagia circumcincta</name>
    <name type="common">Brown stomach worm</name>
    <name type="synonym">Ostertagia circumcincta</name>
    <dbReference type="NCBI Taxonomy" id="45464"/>
    <lineage>
        <taxon>Eukaryota</taxon>
        <taxon>Metazoa</taxon>
        <taxon>Ecdysozoa</taxon>
        <taxon>Nematoda</taxon>
        <taxon>Chromadorea</taxon>
        <taxon>Rhabditida</taxon>
        <taxon>Rhabditina</taxon>
        <taxon>Rhabditomorpha</taxon>
        <taxon>Strongyloidea</taxon>
        <taxon>Trichostrongylidae</taxon>
        <taxon>Teladorsagia</taxon>
    </lineage>
</organism>
<gene>
    <name evidence="1" type="ORF">TELCIR_24815</name>
</gene>
<dbReference type="OrthoDB" id="5848676at2759"/>
<dbReference type="AlphaFoldDB" id="A0A2G9T7B0"/>
<proteinExistence type="predicted"/>
<dbReference type="Proteomes" id="UP000230423">
    <property type="component" value="Unassembled WGS sequence"/>
</dbReference>
<reference evidence="1 2" key="1">
    <citation type="submission" date="2015-09" db="EMBL/GenBank/DDBJ databases">
        <title>Draft genome of the parasitic nematode Teladorsagia circumcincta isolate WARC Sus (inbred).</title>
        <authorList>
            <person name="Mitreva M."/>
        </authorList>
    </citation>
    <scope>NUCLEOTIDE SEQUENCE [LARGE SCALE GENOMIC DNA]</scope>
    <source>
        <strain evidence="1 2">S</strain>
    </source>
</reference>
<keyword evidence="2" id="KW-1185">Reference proteome</keyword>
<evidence type="ECO:0000313" key="1">
    <source>
        <dbReference type="EMBL" id="PIO53835.1"/>
    </source>
</evidence>
<protein>
    <submittedName>
        <fullName evidence="1">Uncharacterized protein</fullName>
    </submittedName>
</protein>
<sequence>MDNNSRAEIMRRKKWAWSVMGSIKEAAQLIMGKKTRADLFNLTVLRALCYASETWSENKTYTMMLSRAQRVLERTLLNINAMSR</sequence>
<name>A0A2G9T7B0_TELCI</name>
<evidence type="ECO:0000313" key="2">
    <source>
        <dbReference type="Proteomes" id="UP000230423"/>
    </source>
</evidence>
<dbReference type="EMBL" id="KZ405683">
    <property type="protein sequence ID" value="PIO53835.1"/>
    <property type="molecule type" value="Genomic_DNA"/>
</dbReference>